<comment type="caution">
    <text evidence="2">The sequence shown here is derived from an EMBL/GenBank/DDBJ whole genome shotgun (WGS) entry which is preliminary data.</text>
</comment>
<protein>
    <submittedName>
        <fullName evidence="2">Uncharacterized protein</fullName>
    </submittedName>
</protein>
<name>A0AAV3YUE5_9GAST</name>
<evidence type="ECO:0000256" key="1">
    <source>
        <dbReference type="SAM" id="MobiDB-lite"/>
    </source>
</evidence>
<feature type="compositionally biased region" description="Acidic residues" evidence="1">
    <location>
        <begin position="86"/>
        <end position="97"/>
    </location>
</feature>
<organism evidence="2 3">
    <name type="scientific">Plakobranchus ocellatus</name>
    <dbReference type="NCBI Taxonomy" id="259542"/>
    <lineage>
        <taxon>Eukaryota</taxon>
        <taxon>Metazoa</taxon>
        <taxon>Spiralia</taxon>
        <taxon>Lophotrochozoa</taxon>
        <taxon>Mollusca</taxon>
        <taxon>Gastropoda</taxon>
        <taxon>Heterobranchia</taxon>
        <taxon>Euthyneura</taxon>
        <taxon>Panpulmonata</taxon>
        <taxon>Sacoglossa</taxon>
        <taxon>Placobranchoidea</taxon>
        <taxon>Plakobranchidae</taxon>
        <taxon>Plakobranchus</taxon>
    </lineage>
</organism>
<reference evidence="2 3" key="1">
    <citation type="journal article" date="2021" name="Elife">
        <title>Chloroplast acquisition without the gene transfer in kleptoplastic sea slugs, Plakobranchus ocellatus.</title>
        <authorList>
            <person name="Maeda T."/>
            <person name="Takahashi S."/>
            <person name="Yoshida T."/>
            <person name="Shimamura S."/>
            <person name="Takaki Y."/>
            <person name="Nagai Y."/>
            <person name="Toyoda A."/>
            <person name="Suzuki Y."/>
            <person name="Arimoto A."/>
            <person name="Ishii H."/>
            <person name="Satoh N."/>
            <person name="Nishiyama T."/>
            <person name="Hasebe M."/>
            <person name="Maruyama T."/>
            <person name="Minagawa J."/>
            <person name="Obokata J."/>
            <person name="Shigenobu S."/>
        </authorList>
    </citation>
    <scope>NUCLEOTIDE SEQUENCE [LARGE SCALE GENOMIC DNA]</scope>
</reference>
<evidence type="ECO:0000313" key="2">
    <source>
        <dbReference type="EMBL" id="GFN86096.1"/>
    </source>
</evidence>
<dbReference type="AlphaFoldDB" id="A0AAV3YUE5"/>
<gene>
    <name evidence="2" type="ORF">PoB_001260200</name>
</gene>
<dbReference type="EMBL" id="BLXT01001485">
    <property type="protein sequence ID" value="GFN86096.1"/>
    <property type="molecule type" value="Genomic_DNA"/>
</dbReference>
<accession>A0AAV3YUE5</accession>
<dbReference type="Proteomes" id="UP000735302">
    <property type="component" value="Unassembled WGS sequence"/>
</dbReference>
<keyword evidence="3" id="KW-1185">Reference proteome</keyword>
<sequence>MSPPHKPHSPCIFMDLNLGEAKLDNFTALGLIGLDFVQLLHNKVISGFQANPSGQGAGGGLEPATVKSLKILGCVFGGRGERFQEDGDGDDNDDDDPGGGGGGNDDHDMMVVVVVMMIMA</sequence>
<proteinExistence type="predicted"/>
<feature type="region of interest" description="Disordered" evidence="1">
    <location>
        <begin position="80"/>
        <end position="107"/>
    </location>
</feature>
<evidence type="ECO:0000313" key="3">
    <source>
        <dbReference type="Proteomes" id="UP000735302"/>
    </source>
</evidence>